<organism evidence="3 4">
    <name type="scientific">Cordyceps militaris (strain CM01)</name>
    <name type="common">Caterpillar fungus</name>
    <dbReference type="NCBI Taxonomy" id="983644"/>
    <lineage>
        <taxon>Eukaryota</taxon>
        <taxon>Fungi</taxon>
        <taxon>Dikarya</taxon>
        <taxon>Ascomycota</taxon>
        <taxon>Pezizomycotina</taxon>
        <taxon>Sordariomycetes</taxon>
        <taxon>Hypocreomycetidae</taxon>
        <taxon>Hypocreales</taxon>
        <taxon>Cordycipitaceae</taxon>
        <taxon>Cordyceps</taxon>
    </lineage>
</organism>
<protein>
    <recommendedName>
        <fullName evidence="2">HNH nuclease domain-containing protein</fullName>
    </recommendedName>
</protein>
<keyword evidence="4" id="KW-1185">Reference proteome</keyword>
<reference evidence="3 4" key="1">
    <citation type="journal article" date="2011" name="Genome Biol.">
        <title>Genome sequence of the insect pathogenic fungus Cordyceps militaris, a valued traditional Chinese medicine.</title>
        <authorList>
            <person name="Zheng P."/>
            <person name="Xia Y."/>
            <person name="Xiao G."/>
            <person name="Xiong C."/>
            <person name="Hu X."/>
            <person name="Zhang S."/>
            <person name="Zheng H."/>
            <person name="Huang Y."/>
            <person name="Zhou Y."/>
            <person name="Wang S."/>
            <person name="Zhao G.P."/>
            <person name="Liu X."/>
            <person name="St Leger R.J."/>
            <person name="Wang C."/>
        </authorList>
    </citation>
    <scope>NUCLEOTIDE SEQUENCE [LARGE SCALE GENOMIC DNA]</scope>
    <source>
        <strain evidence="3 4">CM01</strain>
    </source>
</reference>
<feature type="region of interest" description="Disordered" evidence="1">
    <location>
        <begin position="160"/>
        <end position="234"/>
    </location>
</feature>
<feature type="domain" description="HNH nuclease" evidence="2">
    <location>
        <begin position="259"/>
        <end position="347"/>
    </location>
</feature>
<evidence type="ECO:0000259" key="2">
    <source>
        <dbReference type="Pfam" id="PF13391"/>
    </source>
</evidence>
<accession>G3JJW1</accession>
<feature type="region of interest" description="Disordered" evidence="1">
    <location>
        <begin position="439"/>
        <end position="472"/>
    </location>
</feature>
<feature type="compositionally biased region" description="Basic and acidic residues" evidence="1">
    <location>
        <begin position="453"/>
        <end position="465"/>
    </location>
</feature>
<proteinExistence type="predicted"/>
<dbReference type="GeneID" id="18168320"/>
<feature type="region of interest" description="Disordered" evidence="1">
    <location>
        <begin position="411"/>
        <end position="430"/>
    </location>
</feature>
<sequence>MSAAVTASMRAVGWNVRFTIGPDSYPLAFAGVYQNPRKPTIKFADVCAELALCFEFKTLDGERGIHENNAGDKGDKGNTGGPNSWEKIAFALTEKPDATNEADQVAYPSWITEETLDELVPGVLSIDSQQQRIVKYHIVRHDHCRLPADSSLKDHLQAKCAQHLADPDRRRHPAYLPHNKMPSDPRLNIMPLRRKAKARSQSPPKRTASGATSPGKPTDDADGEDNNMIAPANTDIDLDEARRVENEFRMACINWSSCCAISGDGRPWCFGQPIGPGIQACHIVPQQHYHLYPVKNSTTLASEGDRAIEDSPRGLREAWEHTWSPANGILLMKHIHDFFDSRLVSIHPLTLLVRVFVPYQALEPFHGRKAQVSPAVDRNALRHHYDMCCIENMAASRRNLLTSLVTSGKSTSTTSFINTSGGGTPFSGGTGLPMTPSLGRTPTQTAMRPAGDPSKRQRTIRDGSDKGQSTNEVEIWQEDVDSPQRKRRRMEDAYRFDSYIMPHNHRQFLADVNWELWKLKAGS</sequence>
<evidence type="ECO:0000256" key="1">
    <source>
        <dbReference type="SAM" id="MobiDB-lite"/>
    </source>
</evidence>
<dbReference type="Pfam" id="PF13391">
    <property type="entry name" value="HNH_2"/>
    <property type="match status" value="1"/>
</dbReference>
<feature type="compositionally biased region" description="Gly residues" evidence="1">
    <location>
        <begin position="420"/>
        <end position="430"/>
    </location>
</feature>
<dbReference type="EMBL" id="JH126402">
    <property type="protein sequence ID" value="EGX92145.1"/>
    <property type="molecule type" value="Genomic_DNA"/>
</dbReference>
<gene>
    <name evidence="3" type="ORF">CCM_06305</name>
</gene>
<evidence type="ECO:0000313" key="3">
    <source>
        <dbReference type="EMBL" id="EGX92145.1"/>
    </source>
</evidence>
<dbReference type="AlphaFoldDB" id="G3JJW1"/>
<dbReference type="InParanoid" id="G3JJW1"/>
<name>G3JJW1_CORMM</name>
<feature type="compositionally biased region" description="Polar residues" evidence="1">
    <location>
        <begin position="199"/>
        <end position="212"/>
    </location>
</feature>
<dbReference type="eggNOG" id="ENOG502STPG">
    <property type="taxonomic scope" value="Eukaryota"/>
</dbReference>
<dbReference type="RefSeq" id="XP_006671509.1">
    <property type="nucleotide sequence ID" value="XM_006671446.1"/>
</dbReference>
<dbReference type="Proteomes" id="UP000001610">
    <property type="component" value="Unassembled WGS sequence"/>
</dbReference>
<dbReference type="OrthoDB" id="4870120at2759"/>
<dbReference type="HOGENOM" id="CLU_017783_1_0_1"/>
<dbReference type="KEGG" id="cmt:CCM_06305"/>
<dbReference type="VEuPathDB" id="FungiDB:CCM_06305"/>
<evidence type="ECO:0000313" key="4">
    <source>
        <dbReference type="Proteomes" id="UP000001610"/>
    </source>
</evidence>
<dbReference type="InterPro" id="IPR003615">
    <property type="entry name" value="HNH_nuc"/>
</dbReference>